<feature type="region of interest" description="Disordered" evidence="1">
    <location>
        <begin position="262"/>
        <end position="370"/>
    </location>
</feature>
<feature type="compositionally biased region" description="Low complexity" evidence="1">
    <location>
        <begin position="481"/>
        <end position="491"/>
    </location>
</feature>
<evidence type="ECO:0000256" key="1">
    <source>
        <dbReference type="SAM" id="MobiDB-lite"/>
    </source>
</evidence>
<reference evidence="2 3" key="1">
    <citation type="submission" date="2020-07" db="EMBL/GenBank/DDBJ databases">
        <title>Comparative genomics of pyrophilous fungi reveals a link between fire events and developmental genes.</title>
        <authorList>
            <consortium name="DOE Joint Genome Institute"/>
            <person name="Steindorff A.S."/>
            <person name="Carver A."/>
            <person name="Calhoun S."/>
            <person name="Stillman K."/>
            <person name="Liu H."/>
            <person name="Lipzen A."/>
            <person name="Pangilinan J."/>
            <person name="Labutti K."/>
            <person name="Bruns T.D."/>
            <person name="Grigoriev I.V."/>
        </authorList>
    </citation>
    <scope>NUCLEOTIDE SEQUENCE [LARGE SCALE GENOMIC DNA]</scope>
    <source>
        <strain evidence="2 3">CBS 144469</strain>
    </source>
</reference>
<feature type="compositionally biased region" description="Low complexity" evidence="1">
    <location>
        <begin position="317"/>
        <end position="331"/>
    </location>
</feature>
<gene>
    <name evidence="2" type="ORF">DFP72DRAFT_1076409</name>
</gene>
<dbReference type="EMBL" id="JACGCI010000093">
    <property type="protein sequence ID" value="KAF6746397.1"/>
    <property type="molecule type" value="Genomic_DNA"/>
</dbReference>
<feature type="region of interest" description="Disordered" evidence="1">
    <location>
        <begin position="395"/>
        <end position="433"/>
    </location>
</feature>
<feature type="region of interest" description="Disordered" evidence="1">
    <location>
        <begin position="463"/>
        <end position="534"/>
    </location>
</feature>
<keyword evidence="3" id="KW-1185">Reference proteome</keyword>
<dbReference type="AlphaFoldDB" id="A0A8H6HHQ9"/>
<comment type="caution">
    <text evidence="2">The sequence shown here is derived from an EMBL/GenBank/DDBJ whole genome shotgun (WGS) entry which is preliminary data.</text>
</comment>
<proteinExistence type="predicted"/>
<evidence type="ECO:0000313" key="3">
    <source>
        <dbReference type="Proteomes" id="UP000521943"/>
    </source>
</evidence>
<feature type="region of interest" description="Disordered" evidence="1">
    <location>
        <begin position="759"/>
        <end position="822"/>
    </location>
</feature>
<protein>
    <submittedName>
        <fullName evidence="2">Uncharacterized protein</fullName>
    </submittedName>
</protein>
<feature type="compositionally biased region" description="Pro residues" evidence="1">
    <location>
        <begin position="651"/>
        <end position="667"/>
    </location>
</feature>
<feature type="compositionally biased region" description="Pro residues" evidence="1">
    <location>
        <begin position="681"/>
        <end position="702"/>
    </location>
</feature>
<accession>A0A8H6HHQ9</accession>
<feature type="compositionally biased region" description="Low complexity" evidence="1">
    <location>
        <begin position="759"/>
        <end position="770"/>
    </location>
</feature>
<feature type="compositionally biased region" description="Basic and acidic residues" evidence="1">
    <location>
        <begin position="176"/>
        <end position="187"/>
    </location>
</feature>
<feature type="region of interest" description="Disordered" evidence="1">
    <location>
        <begin position="562"/>
        <end position="735"/>
    </location>
</feature>
<feature type="compositionally biased region" description="Low complexity" evidence="1">
    <location>
        <begin position="586"/>
        <end position="595"/>
    </location>
</feature>
<feature type="compositionally biased region" description="Pro residues" evidence="1">
    <location>
        <begin position="633"/>
        <end position="644"/>
    </location>
</feature>
<organism evidence="2 3">
    <name type="scientific">Ephemerocybe angulata</name>
    <dbReference type="NCBI Taxonomy" id="980116"/>
    <lineage>
        <taxon>Eukaryota</taxon>
        <taxon>Fungi</taxon>
        <taxon>Dikarya</taxon>
        <taxon>Basidiomycota</taxon>
        <taxon>Agaricomycotina</taxon>
        <taxon>Agaricomycetes</taxon>
        <taxon>Agaricomycetidae</taxon>
        <taxon>Agaricales</taxon>
        <taxon>Agaricineae</taxon>
        <taxon>Psathyrellaceae</taxon>
        <taxon>Ephemerocybe</taxon>
    </lineage>
</organism>
<evidence type="ECO:0000313" key="2">
    <source>
        <dbReference type="EMBL" id="KAF6746397.1"/>
    </source>
</evidence>
<feature type="region of interest" description="Disordered" evidence="1">
    <location>
        <begin position="174"/>
        <end position="194"/>
    </location>
</feature>
<feature type="compositionally biased region" description="Acidic residues" evidence="1">
    <location>
        <begin position="272"/>
        <end position="281"/>
    </location>
</feature>
<dbReference type="Proteomes" id="UP000521943">
    <property type="component" value="Unassembled WGS sequence"/>
</dbReference>
<sequence length="889" mass="95694">MAPAGWANPVQKKFLQGLIPEYEECQVHRNYTAFWPKLFNKYLDQFPLVEELFPGMKLSDLDEEQMGVYSEKLKKLQQRLKEWYRWQLNPRSRNSASTISAKDIGALYNSRTRHPKAYEAFAKLYPELTHEAHESACVVEGLRGRKKIGKWHVTCKKLLSEASPEQLQAVDTLINSKKEEEDTKDGDTTGDPATYQKFYDLLPSVLSRPSSRSWRKDLSEDYGEKPETPLLSSVWSNHESVYVEELARFVRKYEFTPETCAKQSLLPSPESEAGEDSESDMSSDSKQGGGTETATGSSALPPQTGDGATVGSEITEPRSVAQSSSSEASSSLPPPAEDGETQPEVVNSAPLSLPKASNHVPQSLPNASLTPATLTLPSWRQLNVTHPLPSISTLISPAESLSSPPNPALQDDLFTLPDVKTQGAGGLEGSPSYGWSPSAEAWNSFSPPWASFSVLNAMANDNLSSPTPKRSGSDLYMSDQGSPRSGSSSSPYRLQQPDFSIPGSFRRTSRSPAKLGSTPWYAQPPSTLRFPGPSTPPAYLNVSMAGGQSASHIHKALPGITFPARHPLSRSSPNVGSNHDLGDPTQSQQYSSQPSNINSHLIPEEAPIYSSSFGLRGSNYRRPGVSGSRAPNLRPPSPLPPSSPPHYSRPLPSPPSLNPRPSVPSPRSPSSSPSPRASSSPPSPRPLSLSPPPSHPPSPPPHTTLTVNTGGGKADVVNVGREGADVVEEGGEWADIVKEGGERAGVVKEGGERADGVAAVGGASKSAEGVPNPETAGEGIHRSRRPAVPSTRLEKQQLIGSNPAPPPPSHNGDEAITPPEWFNSTVKDLTSRDLGKEWEELVKKWCILEERLGFRGHLWLGYFSAAVSMPSFSSDSGIVTVGVPSPDGK</sequence>
<feature type="compositionally biased region" description="Low complexity" evidence="1">
    <location>
        <begin position="668"/>
        <end position="680"/>
    </location>
</feature>
<name>A0A8H6HHQ9_9AGAR</name>
<feature type="compositionally biased region" description="Polar residues" evidence="1">
    <location>
        <begin position="359"/>
        <end position="370"/>
    </location>
</feature>